<feature type="region of interest" description="Disordered" evidence="5">
    <location>
        <begin position="2891"/>
        <end position="2918"/>
    </location>
</feature>
<dbReference type="EMBL" id="JBHRWK010000150">
    <property type="protein sequence ID" value="MFC3456181.1"/>
    <property type="molecule type" value="Genomic_DNA"/>
</dbReference>
<evidence type="ECO:0000256" key="3">
    <source>
        <dbReference type="ARBA" id="ARBA00023010"/>
    </source>
</evidence>
<keyword evidence="8" id="KW-1185">Reference proteome</keyword>
<comment type="caution">
    <text evidence="7">The sequence shown here is derived from an EMBL/GenBank/DDBJ whole genome shotgun (WGS) entry which is preliminary data.</text>
</comment>
<proteinExistence type="predicted"/>
<feature type="region of interest" description="Disordered" evidence="5">
    <location>
        <begin position="845"/>
        <end position="876"/>
    </location>
</feature>
<evidence type="ECO:0000256" key="5">
    <source>
        <dbReference type="SAM" id="MobiDB-lite"/>
    </source>
</evidence>
<feature type="compositionally biased region" description="Polar residues" evidence="5">
    <location>
        <begin position="1457"/>
        <end position="1467"/>
    </location>
</feature>
<feature type="region of interest" description="Disordered" evidence="5">
    <location>
        <begin position="2242"/>
        <end position="2262"/>
    </location>
</feature>
<feature type="region of interest" description="Disordered" evidence="5">
    <location>
        <begin position="5176"/>
        <end position="5195"/>
    </location>
</feature>
<feature type="region of interest" description="Disordered" evidence="5">
    <location>
        <begin position="5044"/>
        <end position="5067"/>
    </location>
</feature>
<dbReference type="Proteomes" id="UP001595645">
    <property type="component" value="Unassembled WGS sequence"/>
</dbReference>
<organism evidence="7 8">
    <name type="scientific">Amycolatopsis speibonae</name>
    <dbReference type="NCBI Taxonomy" id="1450224"/>
    <lineage>
        <taxon>Bacteria</taxon>
        <taxon>Bacillati</taxon>
        <taxon>Actinomycetota</taxon>
        <taxon>Actinomycetes</taxon>
        <taxon>Pseudonocardiales</taxon>
        <taxon>Pseudonocardiaceae</taxon>
        <taxon>Amycolatopsis</taxon>
    </lineage>
</organism>
<protein>
    <recommendedName>
        <fullName evidence="6">SecA family profile domain-containing protein</fullName>
    </recommendedName>
</protein>
<evidence type="ECO:0000313" key="7">
    <source>
        <dbReference type="EMBL" id="MFC3456181.1"/>
    </source>
</evidence>
<sequence>MVVVAAQLGLNRPDELTSSDHGDSGEASSGFVSVAEWNAVRGVVSPTRHQGERLVSGENRASGGGQVVENRFDVRRDEVRRVTEVSVPVDLVSLSGAVDAGVRRGWAEQVQSALDGRVNGRYRLPNGDQLHVVVDAGTPDGPPRPGWEADPFRRVPVHVVDRAERTGQLVWRLGDTGAAVGKVLRFAGVSDGPRPGSGRNQGLSGADVDAIADTIRLTPERAAAVVDDAGPDRPAVVNAGPGGETRASSDVASGPGRFVAAGTTWTRAGDGWYVADGEGVLDRGPGAGRVDLPEGTKAGFDFSGELRFVVLPDGVSYDRDLRGEWSPPRTKRGEVKALKLDNAKKLYTSDGSLLVELEPENEQISDSHGDKKVVAYRQVTDAEGQRLPQPVVFVPDDAGGWRTHEADTPTYEAWLAGANKAYDAAKTYYDIIARSHPDLPEDQRLTNLSGERLARLYQTGSRDDVIAAVFELIRRSEGISLRWTQLEAVHVFRKKHNVNMYAGEGKSWLFFAFAALAAVDRDWGLDAVLMETTRDVLADKDFGTYNDLLGSFGVDVHRVNSDEPSPAPRDGRPQIHVGTMEQTGFHVLKQGFLPGQERPGDPRALGMGIDEMDEAAWYSQAKWILSTMMGKGASLEIKKKVEWGVKLVDDSLASGWLEEADFGRVPDREGEPSSLTSSGQEKLELLLGRPMTVDEVRLVNMGAVSKWDYEVEQDFEVQNGKLVIINPTTHDTMLDPKTSSESRWNNGLAQALEYRLGLEIREDSSGSKELDVAELLAKPEIKVKVGASGTANGHGEHFASKGLSSVIVDTPTYYEPRLKRFADVVLPTKEAKLDRMADDINAMQSPDARTRQQQADTPQQAGAQPNEQIGTQQPQWVVATKNKEVRELSERLTELGAPHLAINAKWFLNQGVHADEAFKAVTKRAGELGMVVVINLKGGRGVDVIVTKAAKAAGDLFVRVTSRSVFDDINTQVERRAGRSGGGGGIQFYGSLDEPKFARKRHHPDVELAITKYENAEVAGDLEARAEAVDELSRIVPDTQPNPGHPTVDISTAQPNAPPHATADPGTRDLFLESETRPPDGQADRPTALARPGALYHPPGQNEDSLDLPHAGNTTPDLSYVDSLANALDVAVQDFAGQLALWEAKHPDVVLPDRAVERLWDEFRAPREADFEQRFGPSRTEVLSGGDVRERWRSWLDGLSSARETLAGSFAEAARGFDAGSGQGPAPDIRSFADRASNIVSRYHRVPVRGENPAPDQADAVEVHDQVRAIVAGYLADGLSEQGAHALAEELAPKLSTSLASLQQAAVPPGFDEDTDDDDTDTGPRTTEPTPDTDTGGTTVPETAPVTKTRALPGTAGAIPSYFRRNKAMGIATQLSPTEEIGQVIASARSFAPKEPTATEVADLENALGSDIGSFFGEGRVFVLGGRPVRIRVDDLHWPKQETAGRPGTTKPMTREGSVSTGTRTGTATNPKTTWIFFTPMVPGLFATGFFSLPTAVSTQRDHGHDLGATRQVSVSLPERSGDGESGYQGSRSTRVSMTVVVEPEDRRSDDPQLSIRHPGNSSLFEAVTAEFGVPEGLSEEGRPLPLPDVLPPSATEAVTVQRGMTRKIFDQVLARLGKLDEDSLEVLREFLDTSTITAKLSDMAVTPQADAETGWVTSHALVRGGNPAKRLVSSRSRKVQMRAVARKVAYLETIEDAEFREHETESSSQTASSTAGRDVSASFAGGPGFDYGMVTAGGGPAVGGAYNKSKTTTHGQESGLAVVRSYKDSVVRYRTVYDVQVRVPGRAPLTFAGAAEGTQWAQLDDARQAGLLPAEIAGGSEKGLSGPGTGTAGAPLKLSDASDRLKTILHDSAKTIPGHNRWAWRDAGLASPFSDPKLKKGLTGKLERQLGRWDTIDMAVSADNLARRLPDLLFDQSPQFLELAPEPGRAHDYHTGFQIDARLLTPLGEPLGPAKGGTGIVTLSAAERGGDTATSGWSLTAGVRARIYAALAANTGLLTSTHTMTFTRTKTTGRARDTELATGGTAGSELDESGAVVPEPKYRYAAKVELKVSGSYWSRYNDLVRGLSVGKPGRHVPEDHRLPIIDSRAAADGRAPRTIVADVVLELTETERNALRSVSVTGGTRLPSKPLNMADYLRTGTSRALDGVQVLSVSGLDHVRKQIRKELKRASGDPIWKYRDGENSALIDQAISAETMRSDPRVFNRPARIDGLRWKRRSATRIGAVGVSYRLRDPEVLETVWQQPKQDAGTSTSTSSDNERGWGFTNEIEPAISALSEGAAHSPGTVIRGVGLARTELNLWRTSISKRLSRKTQVSTNTSQTLEPRRVHVVEATLETTVSVETGRRGLLDRWHFRRTRPAKTAAHRSELPRSVRVLLTDEQLHEVRIQQAAEDARRGLVSPAPAVPQSVGHIGEVPEGQSLGGSNWAAGISEPVDLTGQLYEADEPDETGNTTGLYARLESALSKEKTDQLLNSAASDTGHDNHRAIVRFLSNFQASMADLANGGASAGLRLENKLSGETYHLVVDVKPKSEPKPVGVVHGELTKISVASVWAEAGRTAKRNFVELVTDSAPAGMFQSESDVQEAQRDPGEHGAPAARLGYGVGHVLEWLSQFRSRSTSRTADSMRSETVSGALAERSVELDFDIRFERHGERIADISTERTVRTRSAVEDQGTGDDLPHEGMVTRRPASEATKDALDNWRRPAGAAKLPADPADYRITHFDGQVEALRDAAQAVLEAATGNKLGSRTLALLRDQLTPSQLNALAPSHFGAGSASTLPAEAVLPETDDATGTELIIPAELGVKLTLHAMLDGPGALENASGRITVNGQTDSTRTEEFSGGTETVQAAVTLPVMGAGVPQAPGHTTYEDGRQTFGALSALFFGFETHGAVGEGHEHEGAKLSGDKAPAKPGSPAAADPITSTWSYPTRFRLVAEPVSTGPFARRSTQVADVDYDKGYHVRRKDQNHRLPVALKNSVLELAARDREWTAARGKARAVAAKNPTGAVSETAFERRAAAKFWKAKHEYDTALGAAQADPALHGGRRVVRMELPAGTQAVPIEHWKPLSQLARDLLAARDEDGAPQVRYRVIGDPETASGDFTAVVMPKLDSFVNLAQLSVPPAQRLGRNELGLATEPEIVPGTGDTVVEIWVDENAGRLPAADAADEAGLPPIWEEAVSTLDSLSDVDSLYALPEEVDGRDAPITAPALAGGQRLLRVELSSGNRDGGAELQNQAHDVAQFLLDNPGAEVLARVFGDEAETIYQTLVVPALDEAAYQAQMSLSGATLRHGETGVAALGLTNAPEVVPGAGNPVIEIWARTSEEGAAAGISHPDTRQSGRLDTIPEEDESEPGHGRGNGAPSTPGTNKAGPSFREALPEYARDGKALGLVVVTEVPGRDKVGERITEMLAPFGDEKPEGVNAIVGRLNRARFETFLGPNPAETPNGRMQGGRRFPVRVGKKWFEAHVVAVMDLDAATPGGGKREPFRAVREVRDQHVLGHTLSRAGNSFYRLGLSTISLLSAGIPFIAGFGARLARPVGVRTFDESANAQAIWLPKSEALSAKVPVTYYITLTGDDGGVTGGTTTGEVNLLLPDSVSKITEPDGVSRGEPSLGWEKRIGYLAVEAVHLDESALFDKVQRNVHPSVTGLAAPGRAALREFVSSANVRSLSRKMWPGEAVPSADLVSPHGAYREGARMEFRPHDVEFIGVVSADAESRTQDTVTTEESVTFTSKAGPDAFVGVGGGGGVPGVAMGYGGATGNVGASISDSAVAGRSATTGTSMYVHGDVGRFRVTGELAVQTSHGEWVKEPVTKYVRLDLHEAAAEDLPVPPGYEKRFIDVGPRFEPPYLAAAAAGGHVRAGVTRGAADVLPRIEEALRRASGLRDLLPEWSSPEAKTTRGSGDVMEERLSNQRKLASKYSVTSLMNRLDSLLGPGVFTQLKRRGFFYNEFISVRVKGTLDGGRHLGQVDGRAVVGVQTAGTAVAGGASVNRGWGGGPEARGRFGFSDGTDIGGVVNFAAMPVSFADGRSWKNTGAARSALTIEQVGTEHSQVFSHGITFDIEIVSHRRPRGWVRRLTPGSPFRSTPDVRAIAGSQPGAEVPLSPVTGQTELWVSDSVVHKTDPSRFAPGRSSVVHLGSGQTPAIDELSSTATAMPEFLYVEAFAHAGELGELAVDLANRATNDDEVLVLPGSDGHQLVHQWFAPETLWSLLKSSSTPVFRRNGLSYGRRTSKRIGALGMRMELTEPLVVKVADTGRDKVTFSGGTKATSESYRVKALGAGANVNFFAPDATSASEVGGRFALGASAKFWGRRRGGSREQTVMVDRKDKASAHSRRVLVRYDVRTRMVAESRQKVIKDGVVSTAGADKFMPGSLFLWMSERQARAQGLLPPAEPRETAPKLGTPELALGSSGSLGAYVVEGSLDLTHLLPALRADLSGKDRDLIPKSVLDDAMGNAERLGALIDGTTATSLLDNALDGGLPLRIHKPGVLWSDDYNVLLEATVETVEFDDYENDGALIENVISNSAPTKALEERSKSRSGWVRPGWRSLFSTGAPNGGGAMGGSAGVGGTHERADRRVAGSGLATTRATVGSGPSARYRVRLRWDLKVEKGGREIASSGLTGRITIRANADDQKVGGGKGQVHESSTIPLGRHTDASVKEWQSEGLKLPADARVEGFRGAADIREGVVQAIKGAGAKAGLTNSETGAMNTLALSVTNAVIRANLAKTSAASLPLPELYSMSLAGGQEAKVKIYSRLSGARITGLSDNFRFDQSAQSLESFTSDTGRSGAAGGQLIGGDGGIHDGDGNLHIPGGAQTHAAAAIHQVAGATTGLRSVTLQDTGRSGLTKVDTEHLIVADVDGVTSAVVVQLPSSALPRVINADLAKMLGAPLPDKAAQAQDSVSRAAALWRAKETILHRKQGEADQKWFDLQEVTHRLREAAGVPGDTQLDPQVAAQRARVTASVTALQAVEAGPRDEARERSRNLAARLAAEEEKLDAAAEEHAQARAGLTEAVRAADVARAAWLSAKGVLESELAELNAGLREQGGSLAAGLAGKDASAGRESEPVDGEPRKSLPDWVRRKSDWARALLETAQVTGKVVGGFAGEARQVLSEYFPELAAHGPEAVELHGILHTIMTAERVNHHLSGESLADAAGMLRGLAQELADEVETPGVTAAEAVGARLDDSAEDSAAGKGTRVNGIGDSDSDAVGRTFFSDSESDAVTLAEPVAGRARATWSGHLDGSGRLNGSQRRDVELMVEGFVDAAVAARPGHEPSLQGGVVVPPGSAAPGRVWSLVKSVVRNRLSAYPPGAAGISAKELLSRMKVSAIAPSGDRSVGTVQLRVSGQRPAVGLFGPEVFTDPANPLPRRAEELARARAGLAGLEQSDPVFARAREIVNRRHQAPRAFVEALSWVDRAHRSRYRAAVDLVAWELYRYDGDERGPVSADALSHALVGEVMWPRGEGVLGGVPSVHDDVMVAPVGVIIGGVGSELRDAAALLLKEAGVHGVVLLDHGVRDLEVIERAVRGSGWGGEPVRLFACETGDGALDRLAVGLQERLGVAVGYP</sequence>
<evidence type="ECO:0000259" key="6">
    <source>
        <dbReference type="PROSITE" id="PS51196"/>
    </source>
</evidence>
<dbReference type="PROSITE" id="PS51196">
    <property type="entry name" value="SECA_MOTOR_DEAD"/>
    <property type="match status" value="1"/>
</dbReference>
<evidence type="ECO:0000256" key="2">
    <source>
        <dbReference type="ARBA" id="ARBA00022927"/>
    </source>
</evidence>
<feature type="compositionally biased region" description="Low complexity" evidence="5">
    <location>
        <begin position="1707"/>
        <end position="1716"/>
    </location>
</feature>
<feature type="compositionally biased region" description="Polar residues" evidence="5">
    <location>
        <begin position="851"/>
        <end position="875"/>
    </location>
</feature>
<dbReference type="SUPFAM" id="SSF52540">
    <property type="entry name" value="P-loop containing nucleoside triphosphate hydrolases"/>
    <property type="match status" value="1"/>
</dbReference>
<feature type="compositionally biased region" description="Low complexity" evidence="5">
    <location>
        <begin position="1323"/>
        <end position="1343"/>
    </location>
</feature>
<feature type="compositionally biased region" description="Basic and acidic residues" evidence="5">
    <location>
        <begin position="1066"/>
        <end position="1078"/>
    </location>
</feature>
<feature type="region of interest" description="Disordered" evidence="5">
    <location>
        <begin position="1500"/>
        <end position="1535"/>
    </location>
</feature>
<feature type="region of interest" description="Disordered" evidence="5">
    <location>
        <begin position="1700"/>
        <end position="1720"/>
    </location>
</feature>
<keyword evidence="3" id="KW-0811">Translocation</keyword>
<evidence type="ECO:0000256" key="4">
    <source>
        <dbReference type="SAM" id="Coils"/>
    </source>
</evidence>
<dbReference type="RefSeq" id="WP_378247303.1">
    <property type="nucleotide sequence ID" value="NZ_JBHRWK010000150.1"/>
</dbReference>
<evidence type="ECO:0000256" key="1">
    <source>
        <dbReference type="ARBA" id="ARBA00022475"/>
    </source>
</evidence>
<feature type="compositionally biased region" description="Basic and acidic residues" evidence="5">
    <location>
        <begin position="2891"/>
        <end position="2906"/>
    </location>
</feature>
<evidence type="ECO:0000313" key="8">
    <source>
        <dbReference type="Proteomes" id="UP001595645"/>
    </source>
</evidence>
<dbReference type="InterPro" id="IPR000185">
    <property type="entry name" value="SecA"/>
</dbReference>
<feature type="coiled-coil region" evidence="4">
    <location>
        <begin position="4967"/>
        <end position="5001"/>
    </location>
</feature>
<dbReference type="PANTHER" id="PTHR30612:SF0">
    <property type="entry name" value="CHLOROPLAST PROTEIN-TRANSPORTING ATPASE"/>
    <property type="match status" value="1"/>
</dbReference>
<keyword evidence="2" id="KW-0813">Transport</keyword>
<feature type="region of interest" description="Disordered" evidence="5">
    <location>
        <begin position="3320"/>
        <end position="3368"/>
    </location>
</feature>
<accession>A0ABV7PF56</accession>
<feature type="non-terminal residue" evidence="7">
    <location>
        <position position="5556"/>
    </location>
</feature>
<feature type="region of interest" description="Disordered" evidence="5">
    <location>
        <begin position="2011"/>
        <end position="2033"/>
    </location>
</feature>
<keyword evidence="2" id="KW-0653">Protein transport</keyword>
<dbReference type="InterPro" id="IPR027417">
    <property type="entry name" value="P-loop_NTPase"/>
</dbReference>
<feature type="compositionally biased region" description="Polar residues" evidence="5">
    <location>
        <begin position="2242"/>
        <end position="2257"/>
    </location>
</feature>
<feature type="region of interest" description="Disordered" evidence="5">
    <location>
        <begin position="1300"/>
        <end position="1358"/>
    </location>
</feature>
<dbReference type="Gene3D" id="3.40.50.300">
    <property type="entry name" value="P-loop containing nucleotide triphosphate hydrolases"/>
    <property type="match status" value="2"/>
</dbReference>
<feature type="compositionally biased region" description="Acidic residues" evidence="5">
    <location>
        <begin position="1311"/>
        <end position="1321"/>
    </location>
</feature>
<gene>
    <name evidence="7" type="ORF">ACFOSH_42720</name>
</gene>
<dbReference type="InterPro" id="IPR014018">
    <property type="entry name" value="SecA_motor_DEAD"/>
</dbReference>
<keyword evidence="1" id="KW-0472">Membrane</keyword>
<feature type="region of interest" description="Disordered" evidence="5">
    <location>
        <begin position="1035"/>
        <end position="1113"/>
    </location>
</feature>
<feature type="domain" description="SecA family profile" evidence="6">
    <location>
        <begin position="329"/>
        <end position="1017"/>
    </location>
</feature>
<feature type="region of interest" description="Disordered" evidence="5">
    <location>
        <begin position="1440"/>
        <end position="1467"/>
    </location>
</feature>
<feature type="compositionally biased region" description="Low complexity" evidence="5">
    <location>
        <begin position="2907"/>
        <end position="2917"/>
    </location>
</feature>
<feature type="compositionally biased region" description="Basic and acidic residues" evidence="5">
    <location>
        <begin position="5051"/>
        <end position="5067"/>
    </location>
</feature>
<dbReference type="Gene3D" id="3.90.1440.10">
    <property type="entry name" value="SecA, preprotein cross-linking domain"/>
    <property type="match status" value="1"/>
</dbReference>
<keyword evidence="1" id="KW-1003">Cell membrane</keyword>
<reference evidence="8" key="1">
    <citation type="journal article" date="2019" name="Int. J. Syst. Evol. Microbiol.">
        <title>The Global Catalogue of Microorganisms (GCM) 10K type strain sequencing project: providing services to taxonomists for standard genome sequencing and annotation.</title>
        <authorList>
            <consortium name="The Broad Institute Genomics Platform"/>
            <consortium name="The Broad Institute Genome Sequencing Center for Infectious Disease"/>
            <person name="Wu L."/>
            <person name="Ma J."/>
        </authorList>
    </citation>
    <scope>NUCLEOTIDE SEQUENCE [LARGE SCALE GENOMIC DNA]</scope>
    <source>
        <strain evidence="8">CGMCC 4.7676</strain>
    </source>
</reference>
<name>A0ABV7PF56_9PSEU</name>
<keyword evidence="4" id="KW-0175">Coiled coil</keyword>
<dbReference type="PANTHER" id="PTHR30612">
    <property type="entry name" value="SECA INNER MEMBRANE COMPONENT OF SEC PROTEIN SECRETION SYSTEM"/>
    <property type="match status" value="1"/>
</dbReference>